<dbReference type="GO" id="GO:0019878">
    <property type="term" value="P:lysine biosynthetic process via aminoadipic acid"/>
    <property type="evidence" value="ECO:0007669"/>
    <property type="project" value="TreeGrafter"/>
</dbReference>
<evidence type="ECO:0000256" key="2">
    <source>
        <dbReference type="ARBA" id="ARBA00022679"/>
    </source>
</evidence>
<dbReference type="PANTHER" id="PTHR12215:SF10">
    <property type="entry name" value="L-AMINOADIPATE-SEMIALDEHYDE DEHYDROGENASE-PHOSPHOPANTETHEINYL TRANSFERASE"/>
    <property type="match status" value="1"/>
</dbReference>
<dbReference type="InterPro" id="IPR008278">
    <property type="entry name" value="4-PPantetheinyl_Trfase_dom"/>
</dbReference>
<evidence type="ECO:0000256" key="1">
    <source>
        <dbReference type="ARBA" id="ARBA00010990"/>
    </source>
</evidence>
<keyword evidence="6" id="KW-1185">Reference proteome</keyword>
<name>B4VTK5_9CYAN</name>
<gene>
    <name evidence="5" type="ORF">MC7420_6045</name>
</gene>
<evidence type="ECO:0000259" key="4">
    <source>
        <dbReference type="Pfam" id="PF22624"/>
    </source>
</evidence>
<dbReference type="AlphaFoldDB" id="B4VTK5"/>
<dbReference type="GO" id="GO:0008897">
    <property type="term" value="F:holo-[acyl-carrier-protein] synthase activity"/>
    <property type="evidence" value="ECO:0007669"/>
    <property type="project" value="InterPro"/>
</dbReference>
<dbReference type="InterPro" id="IPR050559">
    <property type="entry name" value="P-Pant_transferase_sf"/>
</dbReference>
<dbReference type="Pfam" id="PF01648">
    <property type="entry name" value="ACPS"/>
    <property type="match status" value="1"/>
</dbReference>
<evidence type="ECO:0000313" key="6">
    <source>
        <dbReference type="Proteomes" id="UP000003835"/>
    </source>
</evidence>
<feature type="domain" description="4'-phosphopantetheinyl transferase N-terminal" evidence="4">
    <location>
        <begin position="35"/>
        <end position="118"/>
    </location>
</feature>
<proteinExistence type="inferred from homology"/>
<dbReference type="Gene3D" id="3.90.470.20">
    <property type="entry name" value="4'-phosphopantetheinyl transferase domain"/>
    <property type="match status" value="2"/>
</dbReference>
<dbReference type="Pfam" id="PF22624">
    <property type="entry name" value="AASDHPPT_N"/>
    <property type="match status" value="1"/>
</dbReference>
<dbReference type="STRING" id="118168.MC7420_6045"/>
<evidence type="ECO:0000313" key="5">
    <source>
        <dbReference type="EMBL" id="EDX74567.1"/>
    </source>
</evidence>
<dbReference type="InterPro" id="IPR055066">
    <property type="entry name" value="AASDHPPT_N"/>
</dbReference>
<dbReference type="InterPro" id="IPR037143">
    <property type="entry name" value="4-PPantetheinyl_Trfase_dom_sf"/>
</dbReference>
<organism evidence="5 6">
    <name type="scientific">Coleofasciculus chthonoplastes PCC 7420</name>
    <dbReference type="NCBI Taxonomy" id="118168"/>
    <lineage>
        <taxon>Bacteria</taxon>
        <taxon>Bacillati</taxon>
        <taxon>Cyanobacteriota</taxon>
        <taxon>Cyanophyceae</taxon>
        <taxon>Coleofasciculales</taxon>
        <taxon>Coleofasciculaceae</taxon>
        <taxon>Coleofasciculus</taxon>
    </lineage>
</organism>
<accession>B4VTK5</accession>
<feature type="domain" description="4'-phosphopantetheinyl transferase" evidence="3">
    <location>
        <begin position="127"/>
        <end position="233"/>
    </location>
</feature>
<dbReference type="Proteomes" id="UP000003835">
    <property type="component" value="Unassembled WGS sequence"/>
</dbReference>
<dbReference type="OrthoDB" id="9808281at2"/>
<sequence length="248" mass="28010">MTIGKPLWHPQPSSLVFSTQEIHVWRADLNQPIAQIERLAQLLSQDEQQRAKRFYFERDRNHFIAGRGILRTILGRYLNQPPDQIQFDYSPRGKPTLATSNPNQTLGFNLSHSHGLALYALSSTLKLGIDLEYKRPMPDAEKLAQRFFTPREYTAIRTLAGDQQQLAFFNGWTRKEAYLKATGDGLAKLSEIEVALMPGESAKLLSIAGDANAASHWSLFPLIPASDYVAAVVVFGQNWQIKCLEFDH</sequence>
<dbReference type="PANTHER" id="PTHR12215">
    <property type="entry name" value="PHOSPHOPANTETHEINE TRANSFERASE"/>
    <property type="match status" value="1"/>
</dbReference>
<dbReference type="eggNOG" id="COG2091">
    <property type="taxonomic scope" value="Bacteria"/>
</dbReference>
<dbReference type="EMBL" id="DS989852">
    <property type="protein sequence ID" value="EDX74567.1"/>
    <property type="molecule type" value="Genomic_DNA"/>
</dbReference>
<dbReference type="SUPFAM" id="SSF56214">
    <property type="entry name" value="4'-phosphopantetheinyl transferase"/>
    <property type="match status" value="2"/>
</dbReference>
<comment type="similarity">
    <text evidence="1">Belongs to the P-Pant transferase superfamily. Gsp/Sfp/HetI/AcpT family.</text>
</comment>
<protein>
    <submittedName>
        <fullName evidence="5">4'-phosphopantetheinyl transferase superfamily</fullName>
    </submittedName>
</protein>
<dbReference type="GO" id="GO:0005829">
    <property type="term" value="C:cytosol"/>
    <property type="evidence" value="ECO:0007669"/>
    <property type="project" value="TreeGrafter"/>
</dbReference>
<dbReference type="GO" id="GO:0000287">
    <property type="term" value="F:magnesium ion binding"/>
    <property type="evidence" value="ECO:0007669"/>
    <property type="project" value="InterPro"/>
</dbReference>
<keyword evidence="2 5" id="KW-0808">Transferase</keyword>
<dbReference type="RefSeq" id="WP_006101898.1">
    <property type="nucleotide sequence ID" value="NZ_DS989852.1"/>
</dbReference>
<evidence type="ECO:0000259" key="3">
    <source>
        <dbReference type="Pfam" id="PF01648"/>
    </source>
</evidence>
<reference evidence="5 6" key="1">
    <citation type="submission" date="2008-07" db="EMBL/GenBank/DDBJ databases">
        <authorList>
            <person name="Tandeau de Marsac N."/>
            <person name="Ferriera S."/>
            <person name="Johnson J."/>
            <person name="Kravitz S."/>
            <person name="Beeson K."/>
            <person name="Sutton G."/>
            <person name="Rogers Y.-H."/>
            <person name="Friedman R."/>
            <person name="Frazier M."/>
            <person name="Venter J.C."/>
        </authorList>
    </citation>
    <scope>NUCLEOTIDE SEQUENCE [LARGE SCALE GENOMIC DNA]</scope>
    <source>
        <strain evidence="5 6">PCC 7420</strain>
    </source>
</reference>
<dbReference type="HOGENOM" id="CLU_057011_2_3_3"/>